<dbReference type="RefSeq" id="WP_308732580.1">
    <property type="nucleotide sequence ID" value="NZ_JAJEQN010000069.1"/>
</dbReference>
<name>A0AAE3JCX5_9FIRM</name>
<comment type="caution">
    <text evidence="1">The sequence shown here is derived from an EMBL/GenBank/DDBJ whole genome shotgun (WGS) entry which is preliminary data.</text>
</comment>
<accession>A0AAE3JCX5</accession>
<proteinExistence type="predicted"/>
<keyword evidence="2" id="KW-1185">Reference proteome</keyword>
<evidence type="ECO:0000313" key="1">
    <source>
        <dbReference type="EMBL" id="MCC2223075.1"/>
    </source>
</evidence>
<dbReference type="EMBL" id="JAJEQN010000069">
    <property type="protein sequence ID" value="MCC2223075.1"/>
    <property type="molecule type" value="Genomic_DNA"/>
</dbReference>
<gene>
    <name evidence="1" type="ORF">LKD48_15855</name>
</gene>
<organism evidence="1 2">
    <name type="scientific">Anthropogastromicrobium aceti</name>
    <dbReference type="NCBI Taxonomy" id="2981768"/>
    <lineage>
        <taxon>Bacteria</taxon>
        <taxon>Bacillati</taxon>
        <taxon>Bacillota</taxon>
        <taxon>Clostridia</taxon>
        <taxon>Lachnospirales</taxon>
        <taxon>Lachnospiraceae</taxon>
        <taxon>Anthropogastromicrobium</taxon>
    </lineage>
</organism>
<dbReference type="AlphaFoldDB" id="A0AAE3JCX5"/>
<protein>
    <submittedName>
        <fullName evidence="1">Uncharacterized protein</fullName>
    </submittedName>
</protein>
<evidence type="ECO:0000313" key="2">
    <source>
        <dbReference type="Proteomes" id="UP001198200"/>
    </source>
</evidence>
<sequence>MMAWEIKHIFDGDYGCEELQPGEKAKVSVTLVNEKGETKVLSVEDQWLLDKNLSEGSIWPEQTAFIKYHLSPQKCSPFQGASSACPRQKIE</sequence>
<dbReference type="Proteomes" id="UP001198200">
    <property type="component" value="Unassembled WGS sequence"/>
</dbReference>
<reference evidence="1 2" key="1">
    <citation type="submission" date="2021-10" db="EMBL/GenBank/DDBJ databases">
        <title>Anaerobic single-cell dispensing facilitates the cultivation of human gut bacteria.</title>
        <authorList>
            <person name="Afrizal A."/>
        </authorList>
    </citation>
    <scope>NUCLEOTIDE SEQUENCE [LARGE SCALE GENOMIC DNA]</scope>
    <source>
        <strain evidence="1 2">CLA-AA-H224</strain>
    </source>
</reference>